<dbReference type="EC" id="2.7.7.65" evidence="2"/>
<dbReference type="PANTHER" id="PTHR45138">
    <property type="entry name" value="REGULATORY COMPONENTS OF SENSORY TRANSDUCTION SYSTEM"/>
    <property type="match status" value="1"/>
</dbReference>
<dbReference type="InterPro" id="IPR007894">
    <property type="entry name" value="MASE2"/>
</dbReference>
<evidence type="ECO:0000313" key="6">
    <source>
        <dbReference type="EMBL" id="MBP3983213.1"/>
    </source>
</evidence>
<evidence type="ECO:0000256" key="2">
    <source>
        <dbReference type="ARBA" id="ARBA00012528"/>
    </source>
</evidence>
<dbReference type="InterPro" id="IPR050469">
    <property type="entry name" value="Diguanylate_Cyclase"/>
</dbReference>
<protein>
    <recommendedName>
        <fullName evidence="2">diguanylate cyclase</fullName>
        <ecNumber evidence="2">2.7.7.65</ecNumber>
    </recommendedName>
</protein>
<dbReference type="GO" id="GO:1902201">
    <property type="term" value="P:negative regulation of bacterial-type flagellum-dependent cell motility"/>
    <property type="evidence" value="ECO:0007669"/>
    <property type="project" value="TreeGrafter"/>
</dbReference>
<dbReference type="CDD" id="cd01949">
    <property type="entry name" value="GGDEF"/>
    <property type="match status" value="1"/>
</dbReference>
<dbReference type="NCBIfam" id="TIGR00254">
    <property type="entry name" value="GGDEF"/>
    <property type="match status" value="1"/>
</dbReference>
<dbReference type="PANTHER" id="PTHR45138:SF9">
    <property type="entry name" value="DIGUANYLATE CYCLASE DGCM-RELATED"/>
    <property type="match status" value="1"/>
</dbReference>
<reference evidence="6" key="1">
    <citation type="journal article" date="2016" name="Int. J. Syst. Evol. Microbiol.">
        <title>Pseudoxanthomonas helianthi sp. nov., isolated from roots of Jerusalem artichoke (Helianthus tuberosus).</title>
        <authorList>
            <person name="Kittiwongwattana C."/>
            <person name="Thawai C."/>
        </authorList>
    </citation>
    <scope>NUCLEOTIDE SEQUENCE</scope>
    <source>
        <strain evidence="6">110414</strain>
    </source>
</reference>
<keyword evidence="4" id="KW-0472">Membrane</keyword>
<dbReference type="PROSITE" id="PS50887">
    <property type="entry name" value="GGDEF"/>
    <property type="match status" value="1"/>
</dbReference>
<dbReference type="InterPro" id="IPR029787">
    <property type="entry name" value="Nucleotide_cyclase"/>
</dbReference>
<evidence type="ECO:0000256" key="3">
    <source>
        <dbReference type="ARBA" id="ARBA00034247"/>
    </source>
</evidence>
<comment type="cofactor">
    <cofactor evidence="1">
        <name>Mg(2+)</name>
        <dbReference type="ChEBI" id="CHEBI:18420"/>
    </cofactor>
</comment>
<evidence type="ECO:0000313" key="7">
    <source>
        <dbReference type="Proteomes" id="UP000673447"/>
    </source>
</evidence>
<reference evidence="6" key="2">
    <citation type="submission" date="2021-03" db="EMBL/GenBank/DDBJ databases">
        <authorList>
            <person name="Cao W."/>
        </authorList>
    </citation>
    <scope>NUCLEOTIDE SEQUENCE</scope>
    <source>
        <strain evidence="6">110414</strain>
    </source>
</reference>
<organism evidence="6 7">
    <name type="scientific">Pseudoxanthomonas helianthi</name>
    <dbReference type="NCBI Taxonomy" id="1453541"/>
    <lineage>
        <taxon>Bacteria</taxon>
        <taxon>Pseudomonadati</taxon>
        <taxon>Pseudomonadota</taxon>
        <taxon>Gammaproteobacteria</taxon>
        <taxon>Lysobacterales</taxon>
        <taxon>Lysobacteraceae</taxon>
        <taxon>Pseudoxanthomonas</taxon>
    </lineage>
</organism>
<dbReference type="InterPro" id="IPR000160">
    <property type="entry name" value="GGDEF_dom"/>
</dbReference>
<dbReference type="InterPro" id="IPR043128">
    <property type="entry name" value="Rev_trsase/Diguanyl_cyclase"/>
</dbReference>
<feature type="transmembrane region" description="Helical" evidence="4">
    <location>
        <begin position="143"/>
        <end position="165"/>
    </location>
</feature>
<dbReference type="FunFam" id="3.30.70.270:FF:000001">
    <property type="entry name" value="Diguanylate cyclase domain protein"/>
    <property type="match status" value="1"/>
</dbReference>
<dbReference type="Pfam" id="PF00990">
    <property type="entry name" value="GGDEF"/>
    <property type="match status" value="1"/>
</dbReference>
<dbReference type="AlphaFoldDB" id="A0A940WXJ0"/>
<feature type="transmembrane region" description="Helical" evidence="4">
    <location>
        <begin position="81"/>
        <end position="106"/>
    </location>
</feature>
<feature type="domain" description="GGDEF" evidence="5">
    <location>
        <begin position="226"/>
        <end position="359"/>
    </location>
</feature>
<evidence type="ECO:0000256" key="1">
    <source>
        <dbReference type="ARBA" id="ARBA00001946"/>
    </source>
</evidence>
<evidence type="ECO:0000256" key="4">
    <source>
        <dbReference type="SAM" id="Phobius"/>
    </source>
</evidence>
<name>A0A940WXJ0_9GAMM</name>
<dbReference type="RefSeq" id="WP_210535072.1">
    <property type="nucleotide sequence ID" value="NZ_JAGKTC010000001.1"/>
</dbReference>
<keyword evidence="4" id="KW-1133">Transmembrane helix</keyword>
<dbReference type="GO" id="GO:0052621">
    <property type="term" value="F:diguanylate cyclase activity"/>
    <property type="evidence" value="ECO:0007669"/>
    <property type="project" value="UniProtKB-EC"/>
</dbReference>
<gene>
    <name evidence="6" type="ORF">J5837_02155</name>
</gene>
<dbReference type="Proteomes" id="UP000673447">
    <property type="component" value="Unassembled WGS sequence"/>
</dbReference>
<dbReference type="Gene3D" id="3.30.70.270">
    <property type="match status" value="1"/>
</dbReference>
<dbReference type="GO" id="GO:0005886">
    <property type="term" value="C:plasma membrane"/>
    <property type="evidence" value="ECO:0007669"/>
    <property type="project" value="TreeGrafter"/>
</dbReference>
<accession>A0A940WXJ0</accession>
<dbReference type="GO" id="GO:0043709">
    <property type="term" value="P:cell adhesion involved in single-species biofilm formation"/>
    <property type="evidence" value="ECO:0007669"/>
    <property type="project" value="TreeGrafter"/>
</dbReference>
<evidence type="ECO:0000259" key="5">
    <source>
        <dbReference type="PROSITE" id="PS50887"/>
    </source>
</evidence>
<keyword evidence="4" id="KW-0812">Transmembrane</keyword>
<feature type="transmembrane region" description="Helical" evidence="4">
    <location>
        <begin position="118"/>
        <end position="137"/>
    </location>
</feature>
<sequence length="368" mass="40644">MSGKNIHWAVALNRRNRSLSFALSFLVVGTHLQVVGASPLQWLLLTLQLLAYPQLVYWRALRSADPLRAEVHNMLLDGVLLGAWCAFWGMPLWLCFLFFICVCLNLMIFEGLPGLARALAAICVGVVPVALLTGFRFRPDTTLATSLLCIAMLATYLLTFAYGAYRRGLALRESSAQLHARLEEITTLQTRLQEQASRDPLTGLFNRRHFDRALAETLAHCIRDDRPLTLAITDIDHFKKINDNHGHLAGDEVLRSLADLLSDRVGDAGMVCRFGGEEFLLMLPGMPATEACGFADALRREFESSRVRMYGEEIGTTLSFGVAVAPEDAAEAHALLRRADAALYTAKLRGRNRVVMFSPVDLADAAAS</sequence>
<dbReference type="SUPFAM" id="SSF55073">
    <property type="entry name" value="Nucleotide cyclase"/>
    <property type="match status" value="1"/>
</dbReference>
<keyword evidence="7" id="KW-1185">Reference proteome</keyword>
<dbReference type="Pfam" id="PF05230">
    <property type="entry name" value="MASE2"/>
    <property type="match status" value="1"/>
</dbReference>
<proteinExistence type="predicted"/>
<dbReference type="SMART" id="SM00267">
    <property type="entry name" value="GGDEF"/>
    <property type="match status" value="1"/>
</dbReference>
<keyword evidence="6" id="KW-0808">Transferase</keyword>
<comment type="caution">
    <text evidence="6">The sequence shown here is derived from an EMBL/GenBank/DDBJ whole genome shotgun (WGS) entry which is preliminary data.</text>
</comment>
<dbReference type="EMBL" id="JAGKTC010000001">
    <property type="protein sequence ID" value="MBP3983213.1"/>
    <property type="molecule type" value="Genomic_DNA"/>
</dbReference>
<comment type="catalytic activity">
    <reaction evidence="3">
        <text>2 GTP = 3',3'-c-di-GMP + 2 diphosphate</text>
        <dbReference type="Rhea" id="RHEA:24898"/>
        <dbReference type="ChEBI" id="CHEBI:33019"/>
        <dbReference type="ChEBI" id="CHEBI:37565"/>
        <dbReference type="ChEBI" id="CHEBI:58805"/>
        <dbReference type="EC" id="2.7.7.65"/>
    </reaction>
</comment>
<keyword evidence="6" id="KW-0548">Nucleotidyltransferase</keyword>